<dbReference type="EMBL" id="MU003502">
    <property type="protein sequence ID" value="KAF2472503.1"/>
    <property type="molecule type" value="Genomic_DNA"/>
</dbReference>
<proteinExistence type="predicted"/>
<protein>
    <submittedName>
        <fullName evidence="1">Uncharacterized protein</fullName>
    </submittedName>
</protein>
<sequence length="572" mass="66245">MADLPARPTPGLPPLAPGWTEHKAPSGHMYYYNRETGKSTYMRPILEINSFNNLLAAPAVPLGPPGTFANYHPFDPLAAPTQFNPDPQQQFFQHGGHQQHNFPRGGSHHRGGHRGAHANFPDRRRQPDDRPKHRQDIPKCAPWVLVKTKLGRRFVWNRDTNESFWKFPPDVMKAVVDFDRIEREKKERRARGEPSDDEDSTMVEAEAEIAAAERDIEVEMADAEGDANMEGDDEYEEVEVTDNEGDHVESPSKRQRTEEPPEDHPLEMGEDDMAWQLAAMEGDYEDYDEEEEGLPLTEDDCKALFMELLDDVHINPYTPWDKILDDGILYDDERYKALPNMKARKECFGEWAKQKMQILKEQKAKQQKQDPRIPYLAFLHQLANPKLYWQEFRRKYKKEPEMKDPKFSDKDREKLYRDHIKRLGLTQQELKSDLSAMLKAQPLAALNRSTTLASLPPSVLTDLRFISLPASTRDPLVETYISMLPPAPEGAAESAEEEAEVAKKRAERERREKALAERERRVREEKRKQERELAFGKGRLREEEIEIERAMRVGKDGLRGQLDSFEDDRQER</sequence>
<name>A0ACB6QZP8_9PLEO</name>
<evidence type="ECO:0000313" key="2">
    <source>
        <dbReference type="Proteomes" id="UP000799755"/>
    </source>
</evidence>
<evidence type="ECO:0000313" key="1">
    <source>
        <dbReference type="EMBL" id="KAF2472503.1"/>
    </source>
</evidence>
<dbReference type="Proteomes" id="UP000799755">
    <property type="component" value="Unassembled WGS sequence"/>
</dbReference>
<gene>
    <name evidence="1" type="ORF">BDR25DRAFT_341885</name>
</gene>
<keyword evidence="2" id="KW-1185">Reference proteome</keyword>
<comment type="caution">
    <text evidence="1">The sequence shown here is derived from an EMBL/GenBank/DDBJ whole genome shotgun (WGS) entry which is preliminary data.</text>
</comment>
<reference evidence="1" key="1">
    <citation type="journal article" date="2020" name="Stud. Mycol.">
        <title>101 Dothideomycetes genomes: a test case for predicting lifestyles and emergence of pathogens.</title>
        <authorList>
            <person name="Haridas S."/>
            <person name="Albert R."/>
            <person name="Binder M."/>
            <person name="Bloem J."/>
            <person name="Labutti K."/>
            <person name="Salamov A."/>
            <person name="Andreopoulos B."/>
            <person name="Baker S."/>
            <person name="Barry K."/>
            <person name="Bills G."/>
            <person name="Bluhm B."/>
            <person name="Cannon C."/>
            <person name="Castanera R."/>
            <person name="Culley D."/>
            <person name="Daum C."/>
            <person name="Ezra D."/>
            <person name="Gonzalez J."/>
            <person name="Henrissat B."/>
            <person name="Kuo A."/>
            <person name="Liang C."/>
            <person name="Lipzen A."/>
            <person name="Lutzoni F."/>
            <person name="Magnuson J."/>
            <person name="Mondo S."/>
            <person name="Nolan M."/>
            <person name="Ohm R."/>
            <person name="Pangilinan J."/>
            <person name="Park H.-J."/>
            <person name="Ramirez L."/>
            <person name="Alfaro M."/>
            <person name="Sun H."/>
            <person name="Tritt A."/>
            <person name="Yoshinaga Y."/>
            <person name="Zwiers L.-H."/>
            <person name="Turgeon B."/>
            <person name="Goodwin S."/>
            <person name="Spatafora J."/>
            <person name="Crous P."/>
            <person name="Grigoriev I."/>
        </authorList>
    </citation>
    <scope>NUCLEOTIDE SEQUENCE</scope>
    <source>
        <strain evidence="1">ATCC 200398</strain>
    </source>
</reference>
<accession>A0ACB6QZP8</accession>
<organism evidence="1 2">
    <name type="scientific">Lindgomyces ingoldianus</name>
    <dbReference type="NCBI Taxonomy" id="673940"/>
    <lineage>
        <taxon>Eukaryota</taxon>
        <taxon>Fungi</taxon>
        <taxon>Dikarya</taxon>
        <taxon>Ascomycota</taxon>
        <taxon>Pezizomycotina</taxon>
        <taxon>Dothideomycetes</taxon>
        <taxon>Pleosporomycetidae</taxon>
        <taxon>Pleosporales</taxon>
        <taxon>Lindgomycetaceae</taxon>
        <taxon>Lindgomyces</taxon>
    </lineage>
</organism>